<evidence type="ECO:0008006" key="4">
    <source>
        <dbReference type="Google" id="ProtNLM"/>
    </source>
</evidence>
<sequence length="97" mass="10280">MECGCQAPYIGPSLETTCGGGAIFLFMTLLDNFIRRKCDISEICERIKPVTVPDTDYDFVVIGGGSAGAVVAGRLSEIPDWKVLLLEAGGDEPPGSQ</sequence>
<comment type="caution">
    <text evidence="2">The sequence shown here is derived from an EMBL/GenBank/DDBJ whole genome shotgun (WGS) entry which is preliminary data.</text>
</comment>
<protein>
    <recommendedName>
        <fullName evidence="4">Glucose dehydrogenase</fullName>
    </recommendedName>
</protein>
<name>A0ABD2P979_9CUCU</name>
<dbReference type="AlphaFoldDB" id="A0ABD2P979"/>
<dbReference type="InterPro" id="IPR036188">
    <property type="entry name" value="FAD/NAD-bd_sf"/>
</dbReference>
<dbReference type="PANTHER" id="PTHR11552:SF217">
    <property type="entry name" value="GLUCOSE DEHYDROGENASE [FAD, QUINONE]"/>
    <property type="match status" value="1"/>
</dbReference>
<reference evidence="2 3" key="1">
    <citation type="journal article" date="2021" name="BMC Biol.">
        <title>Horizontally acquired antibacterial genes associated with adaptive radiation of ladybird beetles.</title>
        <authorList>
            <person name="Li H.S."/>
            <person name="Tang X.F."/>
            <person name="Huang Y.H."/>
            <person name="Xu Z.Y."/>
            <person name="Chen M.L."/>
            <person name="Du X.Y."/>
            <person name="Qiu B.Y."/>
            <person name="Chen P.T."/>
            <person name="Zhang W."/>
            <person name="Slipinski A."/>
            <person name="Escalona H.E."/>
            <person name="Waterhouse R.M."/>
            <person name="Zwick A."/>
            <person name="Pang H."/>
        </authorList>
    </citation>
    <scope>NUCLEOTIDE SEQUENCE [LARGE SCALE GENOMIC DNA]</scope>
    <source>
        <strain evidence="2">SYSU2018</strain>
    </source>
</reference>
<feature type="non-terminal residue" evidence="2">
    <location>
        <position position="97"/>
    </location>
</feature>
<dbReference type="SUPFAM" id="SSF51905">
    <property type="entry name" value="FAD/NAD(P)-binding domain"/>
    <property type="match status" value="1"/>
</dbReference>
<evidence type="ECO:0000313" key="3">
    <source>
        <dbReference type="Proteomes" id="UP001516400"/>
    </source>
</evidence>
<dbReference type="Gene3D" id="3.50.50.60">
    <property type="entry name" value="FAD/NAD(P)-binding domain"/>
    <property type="match status" value="1"/>
</dbReference>
<accession>A0ABD2P979</accession>
<dbReference type="PANTHER" id="PTHR11552">
    <property type="entry name" value="GLUCOSE-METHANOL-CHOLINE GMC OXIDOREDUCTASE"/>
    <property type="match status" value="1"/>
</dbReference>
<evidence type="ECO:0000313" key="2">
    <source>
        <dbReference type="EMBL" id="KAL3287273.1"/>
    </source>
</evidence>
<proteinExistence type="inferred from homology"/>
<gene>
    <name evidence="2" type="ORF">HHI36_001749</name>
</gene>
<dbReference type="EMBL" id="JABFTP020000185">
    <property type="protein sequence ID" value="KAL3287273.1"/>
    <property type="molecule type" value="Genomic_DNA"/>
</dbReference>
<dbReference type="InterPro" id="IPR012132">
    <property type="entry name" value="GMC_OxRdtase"/>
</dbReference>
<dbReference type="Proteomes" id="UP001516400">
    <property type="component" value="Unassembled WGS sequence"/>
</dbReference>
<keyword evidence="3" id="KW-1185">Reference proteome</keyword>
<evidence type="ECO:0000256" key="1">
    <source>
        <dbReference type="ARBA" id="ARBA00010790"/>
    </source>
</evidence>
<organism evidence="2 3">
    <name type="scientific">Cryptolaemus montrouzieri</name>
    <dbReference type="NCBI Taxonomy" id="559131"/>
    <lineage>
        <taxon>Eukaryota</taxon>
        <taxon>Metazoa</taxon>
        <taxon>Ecdysozoa</taxon>
        <taxon>Arthropoda</taxon>
        <taxon>Hexapoda</taxon>
        <taxon>Insecta</taxon>
        <taxon>Pterygota</taxon>
        <taxon>Neoptera</taxon>
        <taxon>Endopterygota</taxon>
        <taxon>Coleoptera</taxon>
        <taxon>Polyphaga</taxon>
        <taxon>Cucujiformia</taxon>
        <taxon>Coccinelloidea</taxon>
        <taxon>Coccinellidae</taxon>
        <taxon>Scymninae</taxon>
        <taxon>Scymnini</taxon>
        <taxon>Cryptolaemus</taxon>
    </lineage>
</organism>
<comment type="similarity">
    <text evidence="1">Belongs to the GMC oxidoreductase family.</text>
</comment>